<dbReference type="AlphaFoldDB" id="A0A4Y2HD08"/>
<evidence type="ECO:0000313" key="2">
    <source>
        <dbReference type="Proteomes" id="UP000499080"/>
    </source>
</evidence>
<gene>
    <name evidence="1" type="ORF">AVEN_185561_1</name>
</gene>
<protein>
    <submittedName>
        <fullName evidence="1">Uncharacterized protein</fullName>
    </submittedName>
</protein>
<evidence type="ECO:0000313" key="1">
    <source>
        <dbReference type="EMBL" id="GBM63185.1"/>
    </source>
</evidence>
<organism evidence="1 2">
    <name type="scientific">Araneus ventricosus</name>
    <name type="common">Orbweaver spider</name>
    <name type="synonym">Epeira ventricosa</name>
    <dbReference type="NCBI Taxonomy" id="182803"/>
    <lineage>
        <taxon>Eukaryota</taxon>
        <taxon>Metazoa</taxon>
        <taxon>Ecdysozoa</taxon>
        <taxon>Arthropoda</taxon>
        <taxon>Chelicerata</taxon>
        <taxon>Arachnida</taxon>
        <taxon>Araneae</taxon>
        <taxon>Araneomorphae</taxon>
        <taxon>Entelegynae</taxon>
        <taxon>Araneoidea</taxon>
        <taxon>Araneidae</taxon>
        <taxon>Araneus</taxon>
    </lineage>
</organism>
<sequence>MSTTLGGRGQSYGTWFLRLEEPLPTIDKTREWTDGGIRIDCDGRWGCSQTDNIGGEGEGWPIRIVDERVASNQSCVWWSAVGTPEIDQRCETNPIILKTKDATLVPFIRGI</sequence>
<proteinExistence type="predicted"/>
<dbReference type="Proteomes" id="UP000499080">
    <property type="component" value="Unassembled WGS sequence"/>
</dbReference>
<reference evidence="1 2" key="1">
    <citation type="journal article" date="2019" name="Sci. Rep.">
        <title>Orb-weaving spider Araneus ventricosus genome elucidates the spidroin gene catalogue.</title>
        <authorList>
            <person name="Kono N."/>
            <person name="Nakamura H."/>
            <person name="Ohtoshi R."/>
            <person name="Moran D.A.P."/>
            <person name="Shinohara A."/>
            <person name="Yoshida Y."/>
            <person name="Fujiwara M."/>
            <person name="Mori M."/>
            <person name="Tomita M."/>
            <person name="Arakawa K."/>
        </authorList>
    </citation>
    <scope>NUCLEOTIDE SEQUENCE [LARGE SCALE GENOMIC DNA]</scope>
</reference>
<accession>A0A4Y2HD08</accession>
<comment type="caution">
    <text evidence="1">The sequence shown here is derived from an EMBL/GenBank/DDBJ whole genome shotgun (WGS) entry which is preliminary data.</text>
</comment>
<keyword evidence="2" id="KW-1185">Reference proteome</keyword>
<name>A0A4Y2HD08_ARAVE</name>
<dbReference type="EMBL" id="BGPR01001854">
    <property type="protein sequence ID" value="GBM63185.1"/>
    <property type="molecule type" value="Genomic_DNA"/>
</dbReference>